<protein>
    <recommendedName>
        <fullName evidence="5">protein adenylyltransferase</fullName>
        <ecNumber evidence="5">2.7.7.108</ecNumber>
    </recommendedName>
</protein>
<dbReference type="PROSITE" id="PS51459">
    <property type="entry name" value="FIDO"/>
    <property type="match status" value="1"/>
</dbReference>
<dbReference type="Proteomes" id="UP000254107">
    <property type="component" value="Unassembled WGS sequence"/>
</dbReference>
<dbReference type="EMBL" id="UGQC01000001">
    <property type="protein sequence ID" value="STY98986.1"/>
    <property type="molecule type" value="Genomic_DNA"/>
</dbReference>
<dbReference type="EMBL" id="MXAN01000064">
    <property type="protein sequence ID" value="OPH35555.1"/>
    <property type="molecule type" value="Genomic_DNA"/>
</dbReference>
<dbReference type="GO" id="GO:0005524">
    <property type="term" value="F:ATP binding"/>
    <property type="evidence" value="ECO:0007669"/>
    <property type="project" value="UniProtKB-KW"/>
</dbReference>
<reference evidence="11" key="1">
    <citation type="submission" date="2017-03" db="EMBL/GenBank/DDBJ databases">
        <title>Draft genome sequence of Moraxella equi CCUG 4950T type strain.</title>
        <authorList>
            <person name="Salva-Serra F."/>
            <person name="Engstrom-Jakobsson H."/>
            <person name="Thorell K."/>
            <person name="Jaen-Luchoro D."/>
            <person name="Gonzales-Siles L."/>
            <person name="Karlsson R."/>
            <person name="Yazdan S."/>
            <person name="Boulund F."/>
            <person name="Johnning A."/>
            <person name="Engstrand L."/>
            <person name="Kristiansson E."/>
            <person name="Moore E."/>
        </authorList>
    </citation>
    <scope>NUCLEOTIDE SEQUENCE [LARGE SCALE GENOMIC DNA]</scope>
    <source>
        <strain evidence="11">CCUG 4441</strain>
    </source>
</reference>
<dbReference type="GO" id="GO:0051302">
    <property type="term" value="P:regulation of cell division"/>
    <property type="evidence" value="ECO:0007669"/>
    <property type="project" value="TreeGrafter"/>
</dbReference>
<dbReference type="Pfam" id="PF02661">
    <property type="entry name" value="Fic"/>
    <property type="match status" value="1"/>
</dbReference>
<dbReference type="GeneID" id="302269027"/>
<reference evidence="9" key="2">
    <citation type="submission" date="2017-03" db="EMBL/GenBank/DDBJ databases">
        <authorList>
            <person name="Afonso C.L."/>
            <person name="Miller P.J."/>
            <person name="Scott M.A."/>
            <person name="Spackman E."/>
            <person name="Goraichik I."/>
            <person name="Dimitrov K.M."/>
            <person name="Suarez D.L."/>
            <person name="Swayne D.E."/>
        </authorList>
    </citation>
    <scope>NUCLEOTIDE SEQUENCE</scope>
    <source>
        <strain evidence="9">CCUG 4441</strain>
    </source>
</reference>
<evidence type="ECO:0000259" key="8">
    <source>
        <dbReference type="PROSITE" id="PS51459"/>
    </source>
</evidence>
<evidence type="ECO:0000256" key="7">
    <source>
        <dbReference type="ARBA" id="ARBA00048696"/>
    </source>
</evidence>
<evidence type="ECO:0000313" key="11">
    <source>
        <dbReference type="Proteomes" id="UP000191025"/>
    </source>
</evidence>
<reference evidence="10 12" key="3">
    <citation type="submission" date="2018-06" db="EMBL/GenBank/DDBJ databases">
        <authorList>
            <consortium name="Pathogen Informatics"/>
            <person name="Doyle S."/>
        </authorList>
    </citation>
    <scope>NUCLEOTIDE SEQUENCE [LARGE SCALE GENOMIC DNA]</scope>
    <source>
        <strain evidence="10 12">NCTC7911</strain>
    </source>
</reference>
<name>A0A1V4GSF2_MORLA</name>
<keyword evidence="2 10" id="KW-0548">Nucleotidyltransferase</keyword>
<dbReference type="EC" id="2.7.7.108" evidence="5"/>
<keyword evidence="12" id="KW-1185">Reference proteome</keyword>
<dbReference type="GO" id="GO:0070733">
    <property type="term" value="F:AMPylase activity"/>
    <property type="evidence" value="ECO:0007669"/>
    <property type="project" value="UniProtKB-EC"/>
</dbReference>
<dbReference type="Proteomes" id="UP000191025">
    <property type="component" value="Unassembled WGS sequence"/>
</dbReference>
<evidence type="ECO:0000256" key="6">
    <source>
        <dbReference type="ARBA" id="ARBA00047939"/>
    </source>
</evidence>
<evidence type="ECO:0000256" key="2">
    <source>
        <dbReference type="ARBA" id="ARBA00022695"/>
    </source>
</evidence>
<evidence type="ECO:0000256" key="4">
    <source>
        <dbReference type="ARBA" id="ARBA00022840"/>
    </source>
</evidence>
<evidence type="ECO:0000256" key="1">
    <source>
        <dbReference type="ARBA" id="ARBA00022679"/>
    </source>
</evidence>
<keyword evidence="1 10" id="KW-0808">Transferase</keyword>
<keyword evidence="4" id="KW-0067">ATP-binding</keyword>
<dbReference type="PANTHER" id="PTHR39560">
    <property type="entry name" value="PROTEIN ADENYLYLTRANSFERASE FIC-RELATED"/>
    <property type="match status" value="1"/>
</dbReference>
<proteinExistence type="predicted"/>
<accession>A0A1V4GSF2</accession>
<dbReference type="InterPro" id="IPR003812">
    <property type="entry name" value="Fido"/>
</dbReference>
<evidence type="ECO:0000313" key="12">
    <source>
        <dbReference type="Proteomes" id="UP000254107"/>
    </source>
</evidence>
<comment type="catalytic activity">
    <reaction evidence="7">
        <text>L-tyrosyl-[protein] + ATP = O-(5'-adenylyl)-L-tyrosyl-[protein] + diphosphate</text>
        <dbReference type="Rhea" id="RHEA:54288"/>
        <dbReference type="Rhea" id="RHEA-COMP:10136"/>
        <dbReference type="Rhea" id="RHEA-COMP:13846"/>
        <dbReference type="ChEBI" id="CHEBI:30616"/>
        <dbReference type="ChEBI" id="CHEBI:33019"/>
        <dbReference type="ChEBI" id="CHEBI:46858"/>
        <dbReference type="ChEBI" id="CHEBI:83624"/>
        <dbReference type="EC" id="2.7.7.108"/>
    </reaction>
</comment>
<dbReference type="SUPFAM" id="SSF140931">
    <property type="entry name" value="Fic-like"/>
    <property type="match status" value="1"/>
</dbReference>
<keyword evidence="3" id="KW-0547">Nucleotide-binding</keyword>
<gene>
    <name evidence="10" type="primary">fic_1</name>
    <name evidence="9" type="ORF">B5J94_09155</name>
    <name evidence="10" type="ORF">NCTC7911_00354</name>
</gene>
<organism evidence="9 11">
    <name type="scientific">Moraxella lacunata</name>
    <dbReference type="NCBI Taxonomy" id="477"/>
    <lineage>
        <taxon>Bacteria</taxon>
        <taxon>Pseudomonadati</taxon>
        <taxon>Pseudomonadota</taxon>
        <taxon>Gammaproteobacteria</taxon>
        <taxon>Moraxellales</taxon>
        <taxon>Moraxellaceae</taxon>
        <taxon>Moraxella</taxon>
    </lineage>
</organism>
<evidence type="ECO:0000256" key="3">
    <source>
        <dbReference type="ARBA" id="ARBA00022741"/>
    </source>
</evidence>
<dbReference type="PANTHER" id="PTHR39560:SF1">
    <property type="entry name" value="PROTEIN ADENYLYLTRANSFERASE FIC-RELATED"/>
    <property type="match status" value="1"/>
</dbReference>
<dbReference type="Gene3D" id="1.10.3290.10">
    <property type="entry name" value="Fido-like domain"/>
    <property type="match status" value="1"/>
</dbReference>
<dbReference type="RefSeq" id="WP_062498256.1">
    <property type="nucleotide sequence ID" value="NZ_MXAN01000064.1"/>
</dbReference>
<comment type="catalytic activity">
    <reaction evidence="6">
        <text>L-threonyl-[protein] + ATP = 3-O-(5'-adenylyl)-L-threonyl-[protein] + diphosphate</text>
        <dbReference type="Rhea" id="RHEA:54292"/>
        <dbReference type="Rhea" id="RHEA-COMP:11060"/>
        <dbReference type="Rhea" id="RHEA-COMP:13847"/>
        <dbReference type="ChEBI" id="CHEBI:30013"/>
        <dbReference type="ChEBI" id="CHEBI:30616"/>
        <dbReference type="ChEBI" id="CHEBI:33019"/>
        <dbReference type="ChEBI" id="CHEBI:138113"/>
        <dbReference type="EC" id="2.7.7.108"/>
    </reaction>
</comment>
<evidence type="ECO:0000313" key="10">
    <source>
        <dbReference type="EMBL" id="STY98986.1"/>
    </source>
</evidence>
<evidence type="ECO:0000313" key="9">
    <source>
        <dbReference type="EMBL" id="OPH35555.1"/>
    </source>
</evidence>
<dbReference type="InterPro" id="IPR036597">
    <property type="entry name" value="Fido-like_dom_sf"/>
</dbReference>
<sequence>MKIGSAHSDETTAKRYFYGEIGKSVLVNKLGITAQADLDRAEAFFVEYALHHGLSKNAQTLSPQGLQAMHKELFGELYAWAGQFRDYTTGRGLPFCRPEFIAKELTKIYDELTCQLHHGMDKQALVKISAKFMGELNAIHPFIDGNGRTQRETLLIIANQAGFHVVLNDTTTPYLSQQKWYQAAEESHYYATYHGFEEIIFNIISNQP</sequence>
<feature type="domain" description="Fido" evidence="8">
    <location>
        <begin position="61"/>
        <end position="202"/>
    </location>
</feature>
<evidence type="ECO:0000256" key="5">
    <source>
        <dbReference type="ARBA" id="ARBA00034531"/>
    </source>
</evidence>
<dbReference type="AlphaFoldDB" id="A0A1V4GSF2"/>